<dbReference type="Gene3D" id="2.10.70.100">
    <property type="match status" value="1"/>
</dbReference>
<dbReference type="PROSITE" id="PS50113">
    <property type="entry name" value="PAC"/>
    <property type="match status" value="2"/>
</dbReference>
<dbReference type="GO" id="GO:0016301">
    <property type="term" value="F:kinase activity"/>
    <property type="evidence" value="ECO:0007669"/>
    <property type="project" value="UniProtKB-KW"/>
</dbReference>
<feature type="domain" description="GGDEF" evidence="11">
    <location>
        <begin position="665"/>
        <end position="800"/>
    </location>
</feature>
<dbReference type="SMART" id="SM00091">
    <property type="entry name" value="PAS"/>
    <property type="match status" value="2"/>
</dbReference>
<dbReference type="InterPro" id="IPR000160">
    <property type="entry name" value="GGDEF_dom"/>
</dbReference>
<evidence type="ECO:0000313" key="12">
    <source>
        <dbReference type="EMBL" id="SFN35821.1"/>
    </source>
</evidence>
<dbReference type="InterPro" id="IPR035919">
    <property type="entry name" value="EAL_sf"/>
</dbReference>
<gene>
    <name evidence="12" type="ORF">SAMN05216289_11675</name>
</gene>
<dbReference type="Gene3D" id="3.30.70.270">
    <property type="match status" value="1"/>
</dbReference>
<dbReference type="SMART" id="SM00052">
    <property type="entry name" value="EAL"/>
    <property type="match status" value="1"/>
</dbReference>
<dbReference type="CDD" id="cd01949">
    <property type="entry name" value="GGDEF"/>
    <property type="match status" value="1"/>
</dbReference>
<dbReference type="FunFam" id="3.20.20.450:FF:000001">
    <property type="entry name" value="Cyclic di-GMP phosphodiesterase yahA"/>
    <property type="match status" value="1"/>
</dbReference>
<dbReference type="Gene3D" id="3.20.20.450">
    <property type="entry name" value="EAL domain"/>
    <property type="match status" value="1"/>
</dbReference>
<evidence type="ECO:0000256" key="3">
    <source>
        <dbReference type="ARBA" id="ARBA00022679"/>
    </source>
</evidence>
<dbReference type="InterPro" id="IPR001633">
    <property type="entry name" value="EAL_dom"/>
</dbReference>
<dbReference type="STRING" id="578942.SAMN05216289_11675"/>
<dbReference type="Pfam" id="PF13426">
    <property type="entry name" value="PAS_9"/>
    <property type="match status" value="1"/>
</dbReference>
<dbReference type="NCBIfam" id="TIGR00254">
    <property type="entry name" value="GGDEF"/>
    <property type="match status" value="1"/>
</dbReference>
<feature type="domain" description="EAL" evidence="10">
    <location>
        <begin position="809"/>
        <end position="1063"/>
    </location>
</feature>
<organism evidence="12 13">
    <name type="scientific">Dokdonella immobilis</name>
    <dbReference type="NCBI Taxonomy" id="578942"/>
    <lineage>
        <taxon>Bacteria</taxon>
        <taxon>Pseudomonadati</taxon>
        <taxon>Pseudomonadota</taxon>
        <taxon>Gammaproteobacteria</taxon>
        <taxon>Lysobacterales</taxon>
        <taxon>Rhodanobacteraceae</taxon>
        <taxon>Dokdonella</taxon>
    </lineage>
</organism>
<keyword evidence="5" id="KW-0597">Phosphoprotein</keyword>
<dbReference type="InterPro" id="IPR043128">
    <property type="entry name" value="Rev_trsase/Diguanyl_cyclase"/>
</dbReference>
<dbReference type="OrthoDB" id="197861at2"/>
<dbReference type="InterPro" id="IPR001789">
    <property type="entry name" value="Sig_transdc_resp-reg_receiver"/>
</dbReference>
<dbReference type="Pfam" id="PF13185">
    <property type="entry name" value="GAF_2"/>
    <property type="match status" value="1"/>
</dbReference>
<dbReference type="EC" id="3.1.4.52" evidence="1"/>
<evidence type="ECO:0000259" key="9">
    <source>
        <dbReference type="PROSITE" id="PS50113"/>
    </source>
</evidence>
<dbReference type="SMART" id="SM00267">
    <property type="entry name" value="GGDEF"/>
    <property type="match status" value="1"/>
</dbReference>
<dbReference type="PANTHER" id="PTHR44757">
    <property type="entry name" value="DIGUANYLATE CYCLASE DGCP"/>
    <property type="match status" value="1"/>
</dbReference>
<dbReference type="GO" id="GO:0071111">
    <property type="term" value="F:cyclic-guanylate-specific phosphodiesterase activity"/>
    <property type="evidence" value="ECO:0007669"/>
    <property type="project" value="UniProtKB-EC"/>
</dbReference>
<dbReference type="InterPro" id="IPR003018">
    <property type="entry name" value="GAF"/>
</dbReference>
<dbReference type="AlphaFoldDB" id="A0A1I4YCL3"/>
<dbReference type="InterPro" id="IPR029016">
    <property type="entry name" value="GAF-like_dom_sf"/>
</dbReference>
<sequence>MKTVLVVDDKEMNRLFLESLLKAHAYAVVLANDGVEALAAARNGPPDLIISDLLMPVMDGYTLLSEWKADPTLRSIPFIVYTATYTEPEDERLALDLGADAFILKPSEPDAFMARVEAVLADAHMRKPRQPESRPEGVADLRKTYNDVLVRKLEEKSQRLEDTNRKLLRDINARNSAELMLRLLHSAVMQTQESILITDAHLDPPGPRIVFVNPAFTRITGYEPEDVLGKTPRLLQGPETNRKTLARLRDALRTGSPFAGEAINYRKDGSSFLNEWNITPVRDADGDLNHFLAIQRDITERRREADALKASEQKLRELAKSLETERERLAAAQRVAKVGSWETNLENLEVIWSDETYRIHEQDPEKFTPTHQAFLDLVHPDDRDGVNALFLASQSSPEPFSVEHRLLMPSGYYKYVEERWQVEFDPDGKPKRAIGTCQDISERKLVESALRESAAGIKRLNRVYAVLSQINALIVRVVTRDELFAESCRIAVEVGGLRMAMICLHDGKTGLAHPVASAGKSEPLMREVRRLLGSPQDFQRTTVRRVMNDRVPYVANDSQQDSNLLLAPAYSKAGVRSMAVLPLVLAGESAGVLALYAVEKDFFHAEEMKLLTELTSDIAFAMDHIGKRERLEYLTYYDDLTGLANRRLFLERVAQFARSAEARGHEMAVFMFDLERFRHVNDSLGRDAGDALLVQVAQWLIHNAMDPNLLSRIGSDQFAFVLPEIRSDHDLGELVTSRMSRFMTHPFHLDGNAFRIAAKAGVAVFPRDGEGDNADVLIRNAEAALKAAKASGERFRFFEKAMTEHVSVHLTLENQLRLAIDNQEFVLHYQPKLNLRDDVVRGAEALIRWRHPDSGLMPPGQFIPVLEETGLIHEVGRWAVREAARQCLRWRDAGLGEMRIAVNVSPLQLRDRAFLSDIEQILALDPRTADSLELEITESTIMSDIAHCIESLRALRNMGVRVAIDDFGTGFSSLSYLARLPADTLKIDRSFIAEMDQSPAGLAIVSSVVTLAQSLNLSVIAEGVETEEQARLLRLIRCDELQGFVLSEPLSAEEFESRFLVPGKASTR</sequence>
<feature type="domain" description="Response regulatory" evidence="7">
    <location>
        <begin position="3"/>
        <end position="120"/>
    </location>
</feature>
<feature type="domain" description="PAC" evidence="9">
    <location>
        <begin position="400"/>
        <end position="452"/>
    </location>
</feature>
<dbReference type="CDD" id="cd01948">
    <property type="entry name" value="EAL"/>
    <property type="match status" value="1"/>
</dbReference>
<dbReference type="SUPFAM" id="SSF55073">
    <property type="entry name" value="Nucleotide cyclase"/>
    <property type="match status" value="1"/>
</dbReference>
<dbReference type="SUPFAM" id="SSF55781">
    <property type="entry name" value="GAF domain-like"/>
    <property type="match status" value="1"/>
</dbReference>
<keyword evidence="3" id="KW-0808">Transferase</keyword>
<dbReference type="PROSITE" id="PS50887">
    <property type="entry name" value="GGDEF"/>
    <property type="match status" value="1"/>
</dbReference>
<evidence type="ECO:0000256" key="2">
    <source>
        <dbReference type="ARBA" id="ARBA00022636"/>
    </source>
</evidence>
<dbReference type="SMART" id="SM00065">
    <property type="entry name" value="GAF"/>
    <property type="match status" value="1"/>
</dbReference>
<evidence type="ECO:0000259" key="10">
    <source>
        <dbReference type="PROSITE" id="PS50883"/>
    </source>
</evidence>
<feature type="modified residue" description="4-aspartylphosphate" evidence="5">
    <location>
        <position position="52"/>
    </location>
</feature>
<feature type="domain" description="PAS" evidence="8">
    <location>
        <begin position="176"/>
        <end position="255"/>
    </location>
</feature>
<evidence type="ECO:0000313" key="13">
    <source>
        <dbReference type="Proteomes" id="UP000198575"/>
    </source>
</evidence>
<name>A0A1I4YCL3_9GAMM</name>
<protein>
    <recommendedName>
        <fullName evidence="1">cyclic-guanylate-specific phosphodiesterase</fullName>
        <ecNumber evidence="1">3.1.4.52</ecNumber>
    </recommendedName>
</protein>
<dbReference type="PANTHER" id="PTHR44757:SF2">
    <property type="entry name" value="BIOFILM ARCHITECTURE MAINTENANCE PROTEIN MBAA"/>
    <property type="match status" value="1"/>
</dbReference>
<keyword evidence="6" id="KW-0175">Coiled coil</keyword>
<evidence type="ECO:0000259" key="7">
    <source>
        <dbReference type="PROSITE" id="PS50110"/>
    </source>
</evidence>
<dbReference type="InterPro" id="IPR000014">
    <property type="entry name" value="PAS"/>
</dbReference>
<dbReference type="InterPro" id="IPR000700">
    <property type="entry name" value="PAS-assoc_C"/>
</dbReference>
<dbReference type="InterPro" id="IPR011006">
    <property type="entry name" value="CheY-like_superfamily"/>
</dbReference>
<dbReference type="InterPro" id="IPR035965">
    <property type="entry name" value="PAS-like_dom_sf"/>
</dbReference>
<accession>A0A1I4YCL3</accession>
<dbReference type="PROSITE" id="PS50883">
    <property type="entry name" value="EAL"/>
    <property type="match status" value="1"/>
</dbReference>
<dbReference type="Pfam" id="PF00563">
    <property type="entry name" value="EAL"/>
    <property type="match status" value="1"/>
</dbReference>
<proteinExistence type="predicted"/>
<evidence type="ECO:0000256" key="6">
    <source>
        <dbReference type="SAM" id="Coils"/>
    </source>
</evidence>
<evidence type="ECO:0000256" key="1">
    <source>
        <dbReference type="ARBA" id="ARBA00012282"/>
    </source>
</evidence>
<dbReference type="GO" id="GO:0000160">
    <property type="term" value="P:phosphorelay signal transduction system"/>
    <property type="evidence" value="ECO:0007669"/>
    <property type="project" value="InterPro"/>
</dbReference>
<dbReference type="SMART" id="SM00086">
    <property type="entry name" value="PAC"/>
    <property type="match status" value="2"/>
</dbReference>
<dbReference type="Gene3D" id="3.30.450.40">
    <property type="match status" value="1"/>
</dbReference>
<dbReference type="NCBIfam" id="TIGR00229">
    <property type="entry name" value="sensory_box"/>
    <property type="match status" value="1"/>
</dbReference>
<dbReference type="InterPro" id="IPR013655">
    <property type="entry name" value="PAS_fold_3"/>
</dbReference>
<dbReference type="Pfam" id="PF00990">
    <property type="entry name" value="GGDEF"/>
    <property type="match status" value="1"/>
</dbReference>
<dbReference type="CDD" id="cd00130">
    <property type="entry name" value="PAS"/>
    <property type="match status" value="2"/>
</dbReference>
<dbReference type="Pfam" id="PF00072">
    <property type="entry name" value="Response_reg"/>
    <property type="match status" value="1"/>
</dbReference>
<dbReference type="SMART" id="SM00448">
    <property type="entry name" value="REC"/>
    <property type="match status" value="1"/>
</dbReference>
<evidence type="ECO:0000259" key="11">
    <source>
        <dbReference type="PROSITE" id="PS50887"/>
    </source>
</evidence>
<dbReference type="Proteomes" id="UP000198575">
    <property type="component" value="Unassembled WGS sequence"/>
</dbReference>
<dbReference type="PROSITE" id="PS50112">
    <property type="entry name" value="PAS"/>
    <property type="match status" value="1"/>
</dbReference>
<dbReference type="InterPro" id="IPR052155">
    <property type="entry name" value="Biofilm_reg_signaling"/>
</dbReference>
<feature type="coiled-coil region" evidence="6">
    <location>
        <begin position="305"/>
        <end position="335"/>
    </location>
</feature>
<reference evidence="12 13" key="1">
    <citation type="submission" date="2016-10" db="EMBL/GenBank/DDBJ databases">
        <authorList>
            <person name="de Groot N.N."/>
        </authorList>
    </citation>
    <scope>NUCLEOTIDE SEQUENCE [LARGE SCALE GENOMIC DNA]</scope>
    <source>
        <strain evidence="12 13">CGMCC 1.7659</strain>
    </source>
</reference>
<dbReference type="Gene3D" id="3.30.450.20">
    <property type="entry name" value="PAS domain"/>
    <property type="match status" value="2"/>
</dbReference>
<keyword evidence="13" id="KW-1185">Reference proteome</keyword>
<dbReference type="RefSeq" id="WP_092408226.1">
    <property type="nucleotide sequence ID" value="NZ_FOVF01000016.1"/>
</dbReference>
<keyword evidence="4" id="KW-0418">Kinase</keyword>
<dbReference type="SUPFAM" id="SSF141868">
    <property type="entry name" value="EAL domain-like"/>
    <property type="match status" value="1"/>
</dbReference>
<dbReference type="PROSITE" id="PS50110">
    <property type="entry name" value="RESPONSE_REGULATORY"/>
    <property type="match status" value="1"/>
</dbReference>
<evidence type="ECO:0000256" key="5">
    <source>
        <dbReference type="PROSITE-ProRule" id="PRU00169"/>
    </source>
</evidence>
<dbReference type="SUPFAM" id="SSF52172">
    <property type="entry name" value="CheY-like"/>
    <property type="match status" value="1"/>
</dbReference>
<dbReference type="InterPro" id="IPR029787">
    <property type="entry name" value="Nucleotide_cyclase"/>
</dbReference>
<dbReference type="SUPFAM" id="SSF55785">
    <property type="entry name" value="PYP-like sensor domain (PAS domain)"/>
    <property type="match status" value="2"/>
</dbReference>
<dbReference type="Pfam" id="PF08447">
    <property type="entry name" value="PAS_3"/>
    <property type="match status" value="1"/>
</dbReference>
<evidence type="ECO:0000259" key="8">
    <source>
        <dbReference type="PROSITE" id="PS50112"/>
    </source>
</evidence>
<feature type="domain" description="PAC" evidence="9">
    <location>
        <begin position="258"/>
        <end position="310"/>
    </location>
</feature>
<evidence type="ECO:0000256" key="4">
    <source>
        <dbReference type="ARBA" id="ARBA00022777"/>
    </source>
</evidence>
<dbReference type="EMBL" id="FOVF01000016">
    <property type="protein sequence ID" value="SFN35821.1"/>
    <property type="molecule type" value="Genomic_DNA"/>
</dbReference>
<dbReference type="InterPro" id="IPR001610">
    <property type="entry name" value="PAC"/>
</dbReference>
<dbReference type="Gene3D" id="3.40.50.2300">
    <property type="match status" value="1"/>
</dbReference>
<keyword evidence="2" id="KW-0973">c-di-GMP</keyword>